<proteinExistence type="predicted"/>
<organism evidence="4 5">
    <name type="scientific">candidate division WOR-1 bacterium RIFOXYB2_FULL_37_13</name>
    <dbReference type="NCBI Taxonomy" id="1802579"/>
    <lineage>
        <taxon>Bacteria</taxon>
        <taxon>Bacillati</taxon>
        <taxon>Saganbacteria</taxon>
    </lineage>
</organism>
<name>A0A1F4SSV4_UNCSA</name>
<evidence type="ECO:0000313" key="5">
    <source>
        <dbReference type="Proteomes" id="UP000178417"/>
    </source>
</evidence>
<dbReference type="CDD" id="cd02440">
    <property type="entry name" value="AdoMet_MTases"/>
    <property type="match status" value="1"/>
</dbReference>
<comment type="caution">
    <text evidence="4">The sequence shown here is derived from an EMBL/GenBank/DDBJ whole genome shotgun (WGS) entry which is preliminary data.</text>
</comment>
<dbReference type="PANTHER" id="PTHR43861:SF1">
    <property type="entry name" value="TRANS-ACONITATE 2-METHYLTRANSFERASE"/>
    <property type="match status" value="1"/>
</dbReference>
<keyword evidence="1" id="KW-0489">Methyltransferase</keyword>
<dbReference type="GO" id="GO:0032259">
    <property type="term" value="P:methylation"/>
    <property type="evidence" value="ECO:0007669"/>
    <property type="project" value="UniProtKB-KW"/>
</dbReference>
<dbReference type="Proteomes" id="UP000178417">
    <property type="component" value="Unassembled WGS sequence"/>
</dbReference>
<reference evidence="4 5" key="1">
    <citation type="journal article" date="2016" name="Nat. Commun.">
        <title>Thousands of microbial genomes shed light on interconnected biogeochemical processes in an aquifer system.</title>
        <authorList>
            <person name="Anantharaman K."/>
            <person name="Brown C.T."/>
            <person name="Hug L.A."/>
            <person name="Sharon I."/>
            <person name="Castelle C.J."/>
            <person name="Probst A.J."/>
            <person name="Thomas B.C."/>
            <person name="Singh A."/>
            <person name="Wilkins M.J."/>
            <person name="Karaoz U."/>
            <person name="Brodie E.L."/>
            <person name="Williams K.H."/>
            <person name="Hubbard S.S."/>
            <person name="Banfield J.F."/>
        </authorList>
    </citation>
    <scope>NUCLEOTIDE SEQUENCE [LARGE SCALE GENOMIC DNA]</scope>
</reference>
<evidence type="ECO:0000313" key="4">
    <source>
        <dbReference type="EMBL" id="OGC22783.1"/>
    </source>
</evidence>
<dbReference type="EMBL" id="MEUB01000025">
    <property type="protein sequence ID" value="OGC22783.1"/>
    <property type="molecule type" value="Genomic_DNA"/>
</dbReference>
<dbReference type="Gene3D" id="3.40.50.150">
    <property type="entry name" value="Vaccinia Virus protein VP39"/>
    <property type="match status" value="1"/>
</dbReference>
<dbReference type="SUPFAM" id="SSF53335">
    <property type="entry name" value="S-adenosyl-L-methionine-dependent methyltransferases"/>
    <property type="match status" value="1"/>
</dbReference>
<dbReference type="InterPro" id="IPR041698">
    <property type="entry name" value="Methyltransf_25"/>
</dbReference>
<dbReference type="PANTHER" id="PTHR43861">
    <property type="entry name" value="TRANS-ACONITATE 2-METHYLTRANSFERASE-RELATED"/>
    <property type="match status" value="1"/>
</dbReference>
<sequence>MIDKHRQIKYYEELFEKYGDNYLSLDWKSPDSQEKRFKILTDLIDMYYGSKKTSVIDVGCGFGDLSNYLEKKGYKASYLGYDITPKILDAAKSKYPKAKFELNDILEDENPKKADFVFCCGALNIVFDSREKHLQFINSMLIRMFQLCNIAVGVNFLSYQAVYHLQDEELNLAQYFYTRIEDILSCVRGMTSRFIIRHDYHPGDFTVYLMKK</sequence>
<dbReference type="AlphaFoldDB" id="A0A1F4SSV4"/>
<dbReference type="Pfam" id="PF13649">
    <property type="entry name" value="Methyltransf_25"/>
    <property type="match status" value="1"/>
</dbReference>
<keyword evidence="2" id="KW-0808">Transferase</keyword>
<accession>A0A1F4SSV4</accession>
<evidence type="ECO:0000256" key="2">
    <source>
        <dbReference type="ARBA" id="ARBA00022679"/>
    </source>
</evidence>
<dbReference type="InterPro" id="IPR029063">
    <property type="entry name" value="SAM-dependent_MTases_sf"/>
</dbReference>
<dbReference type="GO" id="GO:0008168">
    <property type="term" value="F:methyltransferase activity"/>
    <property type="evidence" value="ECO:0007669"/>
    <property type="project" value="UniProtKB-KW"/>
</dbReference>
<evidence type="ECO:0000259" key="3">
    <source>
        <dbReference type="Pfam" id="PF13649"/>
    </source>
</evidence>
<protein>
    <recommendedName>
        <fullName evidence="3">Methyltransferase domain-containing protein</fullName>
    </recommendedName>
</protein>
<evidence type="ECO:0000256" key="1">
    <source>
        <dbReference type="ARBA" id="ARBA00022603"/>
    </source>
</evidence>
<dbReference type="STRING" id="1802579.A2310_04765"/>
<feature type="domain" description="Methyltransferase" evidence="3">
    <location>
        <begin position="55"/>
        <end position="137"/>
    </location>
</feature>
<gene>
    <name evidence="4" type="ORF">A2310_04765</name>
</gene>